<feature type="compositionally biased region" description="Low complexity" evidence="6">
    <location>
        <begin position="96"/>
        <end position="106"/>
    </location>
</feature>
<sequence length="624" mass="69746">MGPNKTSQACEVCRSLKVRCLPSSEPNTCQKCAKSKRPCIFLERPPRQRQARPKSGSKARICALESKVDDLLALASQSQLCRSQGFSQPLDESTESEAPTSSSSSSRGERGSTIRGQSSCTSSNPADASINNWGGLPRIHGTSCTMVFLECGLSIDTADRFLKQFHTMTSYFPFVALDSDATILDLCKNQPFALVAALTAAASSDRRLQKSLGEKFRTCALHAIMIENERSLDLLNGILIYLAWWVTSSWFHYVPSNDQFNQLLHIAIGMTDDMGLNLRPADAMKKKATLRLAHYRKAGVLTADHDEFFSREARRAYLGCFYISSVTCWATMKTNGIRFQSYMVECAKSLGEDLERSTDALLLPLIQLQHLAELNHYNFTAVDNTTLDHIGGLNLETKVQSFQAELSKWKQSLPLTSEQSDVMASANLICDLAAAHVFEMGVIISATVKMRQAADYAEPTSSSFKSHFHLEVLFLCLKSAEQFVRTLLSIPTSEYHNLSYIQWSGLIYAITVIYRLTVGIPHLPEWDVRVARKTIDFDCILDVFCCRFNDLSLCDYKISGDEYLFSMMGLIFEDIQKSYDRLKQLPQKESARDTGQVHATSFLTSTPEPQRQCPMSSTQVVDHS</sequence>
<evidence type="ECO:0000313" key="8">
    <source>
        <dbReference type="EMBL" id="CAG8002329.1"/>
    </source>
</evidence>
<dbReference type="InterPro" id="IPR036864">
    <property type="entry name" value="Zn2-C6_fun-type_DNA-bd_sf"/>
</dbReference>
<dbReference type="PANTHER" id="PTHR31845">
    <property type="entry name" value="FINGER DOMAIN PROTEIN, PUTATIVE-RELATED"/>
    <property type="match status" value="1"/>
</dbReference>
<feature type="region of interest" description="Disordered" evidence="6">
    <location>
        <begin position="605"/>
        <end position="624"/>
    </location>
</feature>
<dbReference type="OrthoDB" id="5424793at2759"/>
<evidence type="ECO:0000256" key="2">
    <source>
        <dbReference type="ARBA" id="ARBA00023015"/>
    </source>
</evidence>
<organism evidence="8 9">
    <name type="scientific">Penicillium olsonii</name>
    <dbReference type="NCBI Taxonomy" id="99116"/>
    <lineage>
        <taxon>Eukaryota</taxon>
        <taxon>Fungi</taxon>
        <taxon>Dikarya</taxon>
        <taxon>Ascomycota</taxon>
        <taxon>Pezizomycotina</taxon>
        <taxon>Eurotiomycetes</taxon>
        <taxon>Eurotiomycetidae</taxon>
        <taxon>Eurotiales</taxon>
        <taxon>Aspergillaceae</taxon>
        <taxon>Penicillium</taxon>
    </lineage>
</organism>
<accession>A0A9W4HGD0</accession>
<keyword evidence="5" id="KW-0539">Nucleus</keyword>
<proteinExistence type="predicted"/>
<reference evidence="8" key="1">
    <citation type="submission" date="2021-07" db="EMBL/GenBank/DDBJ databases">
        <authorList>
            <person name="Branca A.L. A."/>
        </authorList>
    </citation>
    <scope>NUCLEOTIDE SEQUENCE</scope>
</reference>
<dbReference type="SMART" id="SM00066">
    <property type="entry name" value="GAL4"/>
    <property type="match status" value="1"/>
</dbReference>
<name>A0A9W4HGD0_PENOL</name>
<dbReference type="CDD" id="cd00067">
    <property type="entry name" value="GAL4"/>
    <property type="match status" value="1"/>
</dbReference>
<dbReference type="GO" id="GO:0000981">
    <property type="term" value="F:DNA-binding transcription factor activity, RNA polymerase II-specific"/>
    <property type="evidence" value="ECO:0007669"/>
    <property type="project" value="InterPro"/>
</dbReference>
<evidence type="ECO:0000256" key="4">
    <source>
        <dbReference type="ARBA" id="ARBA00023163"/>
    </source>
</evidence>
<keyword evidence="9" id="KW-1185">Reference proteome</keyword>
<dbReference type="SUPFAM" id="SSF57701">
    <property type="entry name" value="Zn2/Cys6 DNA-binding domain"/>
    <property type="match status" value="1"/>
</dbReference>
<keyword evidence="3" id="KW-0238">DNA-binding</keyword>
<dbReference type="Gene3D" id="4.10.240.10">
    <property type="entry name" value="Zn(2)-C6 fungal-type DNA-binding domain"/>
    <property type="match status" value="1"/>
</dbReference>
<dbReference type="PANTHER" id="PTHR31845:SF10">
    <property type="entry name" value="ZN(II)2CYS6 TRANSCRIPTION FACTOR (EUROFUNG)"/>
    <property type="match status" value="1"/>
</dbReference>
<feature type="domain" description="Zn(2)-C6 fungal-type" evidence="7">
    <location>
        <begin position="9"/>
        <end position="41"/>
    </location>
</feature>
<feature type="region of interest" description="Disordered" evidence="6">
    <location>
        <begin position="86"/>
        <end position="125"/>
    </location>
</feature>
<dbReference type="PROSITE" id="PS00463">
    <property type="entry name" value="ZN2_CY6_FUNGAL_1"/>
    <property type="match status" value="1"/>
</dbReference>
<keyword evidence="4" id="KW-0804">Transcription</keyword>
<evidence type="ECO:0000256" key="1">
    <source>
        <dbReference type="ARBA" id="ARBA00004123"/>
    </source>
</evidence>
<dbReference type="GO" id="GO:0008270">
    <property type="term" value="F:zinc ion binding"/>
    <property type="evidence" value="ECO:0007669"/>
    <property type="project" value="InterPro"/>
</dbReference>
<evidence type="ECO:0000256" key="5">
    <source>
        <dbReference type="ARBA" id="ARBA00023242"/>
    </source>
</evidence>
<evidence type="ECO:0000256" key="3">
    <source>
        <dbReference type="ARBA" id="ARBA00023125"/>
    </source>
</evidence>
<gene>
    <name evidence="8" type="ORF">POLS_LOCUS1892</name>
</gene>
<dbReference type="AlphaFoldDB" id="A0A9W4HGD0"/>
<protein>
    <recommendedName>
        <fullName evidence="7">Zn(2)-C6 fungal-type domain-containing protein</fullName>
    </recommendedName>
</protein>
<evidence type="ECO:0000256" key="6">
    <source>
        <dbReference type="SAM" id="MobiDB-lite"/>
    </source>
</evidence>
<keyword evidence="2" id="KW-0805">Transcription regulation</keyword>
<dbReference type="GO" id="GO:0000976">
    <property type="term" value="F:transcription cis-regulatory region binding"/>
    <property type="evidence" value="ECO:0007669"/>
    <property type="project" value="TreeGrafter"/>
</dbReference>
<evidence type="ECO:0000259" key="7">
    <source>
        <dbReference type="PROSITE" id="PS50048"/>
    </source>
</evidence>
<dbReference type="InterPro" id="IPR051089">
    <property type="entry name" value="prtT"/>
</dbReference>
<evidence type="ECO:0000313" key="9">
    <source>
        <dbReference type="Proteomes" id="UP001153618"/>
    </source>
</evidence>
<dbReference type="PROSITE" id="PS50048">
    <property type="entry name" value="ZN2_CY6_FUNGAL_2"/>
    <property type="match status" value="1"/>
</dbReference>
<dbReference type="GO" id="GO:0005634">
    <property type="term" value="C:nucleus"/>
    <property type="evidence" value="ECO:0007669"/>
    <property type="project" value="UniProtKB-SubCell"/>
</dbReference>
<comment type="subcellular location">
    <subcellularLocation>
        <location evidence="1">Nucleus</location>
    </subcellularLocation>
</comment>
<dbReference type="EMBL" id="CAJVOS010000012">
    <property type="protein sequence ID" value="CAG8002329.1"/>
    <property type="molecule type" value="Genomic_DNA"/>
</dbReference>
<dbReference type="Proteomes" id="UP001153618">
    <property type="component" value="Unassembled WGS sequence"/>
</dbReference>
<comment type="caution">
    <text evidence="8">The sequence shown here is derived from an EMBL/GenBank/DDBJ whole genome shotgun (WGS) entry which is preliminary data.</text>
</comment>
<dbReference type="InterPro" id="IPR001138">
    <property type="entry name" value="Zn2Cys6_DnaBD"/>
</dbReference>